<evidence type="ECO:0000256" key="3">
    <source>
        <dbReference type="ARBA" id="ARBA00012643"/>
    </source>
</evidence>
<comment type="caution">
    <text evidence="6">The sequence shown here is derived from an EMBL/GenBank/DDBJ whole genome shotgun (WGS) entry which is preliminary data.</text>
</comment>
<proteinExistence type="inferred from homology"/>
<dbReference type="GO" id="GO:0008253">
    <property type="term" value="F:5'-nucleotidase activity"/>
    <property type="evidence" value="ECO:0007669"/>
    <property type="project" value="UniProtKB-EC"/>
</dbReference>
<dbReference type="AlphaFoldDB" id="A0A9Q1FGM8"/>
<accession>A0A9Q1FGM8</accession>
<comment type="catalytic activity">
    <reaction evidence="1">
        <text>a ribonucleoside 5'-phosphate + H2O = a ribonucleoside + phosphate</text>
        <dbReference type="Rhea" id="RHEA:12484"/>
        <dbReference type="ChEBI" id="CHEBI:15377"/>
        <dbReference type="ChEBI" id="CHEBI:18254"/>
        <dbReference type="ChEBI" id="CHEBI:43474"/>
        <dbReference type="ChEBI" id="CHEBI:58043"/>
        <dbReference type="EC" id="3.1.3.5"/>
    </reaction>
</comment>
<dbReference type="EC" id="3.1.3.5" evidence="3"/>
<name>A0A9Q1FGM8_SYNKA</name>
<feature type="domain" description="5'-Nucleotidase C-terminal" evidence="5">
    <location>
        <begin position="8"/>
        <end position="73"/>
    </location>
</feature>
<sequence length="87" mass="9762">MGDMSGCGEFLQVAGIQVEFDLSKPSGQRVTSLHLLCTKFRVRKYEPVHLDQVYKLVLPSYLVNGGDGFSMIKVEMLKHDTGRFLQA</sequence>
<gene>
    <name evidence="6" type="ORF">SKAU_G00150460</name>
</gene>
<evidence type="ECO:0000256" key="4">
    <source>
        <dbReference type="ARBA" id="ARBA00029793"/>
    </source>
</evidence>
<dbReference type="OrthoDB" id="7722975at2759"/>
<keyword evidence="7" id="KW-1185">Reference proteome</keyword>
<comment type="similarity">
    <text evidence="2">Belongs to the 5'-nucleotidase family.</text>
</comment>
<reference evidence="6" key="1">
    <citation type="journal article" date="2023" name="Science">
        <title>Genome structures resolve the early diversification of teleost fishes.</title>
        <authorList>
            <person name="Parey E."/>
            <person name="Louis A."/>
            <person name="Montfort J."/>
            <person name="Bouchez O."/>
            <person name="Roques C."/>
            <person name="Iampietro C."/>
            <person name="Lluch J."/>
            <person name="Castinel A."/>
            <person name="Donnadieu C."/>
            <person name="Desvignes T."/>
            <person name="Floi Bucao C."/>
            <person name="Jouanno E."/>
            <person name="Wen M."/>
            <person name="Mejri S."/>
            <person name="Dirks R."/>
            <person name="Jansen H."/>
            <person name="Henkel C."/>
            <person name="Chen W.J."/>
            <person name="Zahm M."/>
            <person name="Cabau C."/>
            <person name="Klopp C."/>
            <person name="Thompson A.W."/>
            <person name="Robinson-Rechavi M."/>
            <person name="Braasch I."/>
            <person name="Lecointre G."/>
            <person name="Bobe J."/>
            <person name="Postlethwait J.H."/>
            <person name="Berthelot C."/>
            <person name="Roest Crollius H."/>
            <person name="Guiguen Y."/>
        </authorList>
    </citation>
    <scope>NUCLEOTIDE SEQUENCE</scope>
    <source>
        <strain evidence="6">WJC10195</strain>
    </source>
</reference>
<dbReference type="InterPro" id="IPR008334">
    <property type="entry name" value="5'-Nucleotdase_C"/>
</dbReference>
<evidence type="ECO:0000313" key="6">
    <source>
        <dbReference type="EMBL" id="KAJ8358521.1"/>
    </source>
</evidence>
<organism evidence="6 7">
    <name type="scientific">Synaphobranchus kaupii</name>
    <name type="common">Kaup's arrowtooth eel</name>
    <dbReference type="NCBI Taxonomy" id="118154"/>
    <lineage>
        <taxon>Eukaryota</taxon>
        <taxon>Metazoa</taxon>
        <taxon>Chordata</taxon>
        <taxon>Craniata</taxon>
        <taxon>Vertebrata</taxon>
        <taxon>Euteleostomi</taxon>
        <taxon>Actinopterygii</taxon>
        <taxon>Neopterygii</taxon>
        <taxon>Teleostei</taxon>
        <taxon>Anguilliformes</taxon>
        <taxon>Synaphobranchidae</taxon>
        <taxon>Synaphobranchus</taxon>
    </lineage>
</organism>
<dbReference type="Pfam" id="PF02872">
    <property type="entry name" value="5_nucleotid_C"/>
    <property type="match status" value="1"/>
</dbReference>
<dbReference type="GO" id="GO:0006196">
    <property type="term" value="P:AMP catabolic process"/>
    <property type="evidence" value="ECO:0007669"/>
    <property type="project" value="TreeGrafter"/>
</dbReference>
<dbReference type="PANTHER" id="PTHR11575:SF24">
    <property type="entry name" value="5'-NUCLEOTIDASE"/>
    <property type="match status" value="1"/>
</dbReference>
<dbReference type="InterPro" id="IPR036907">
    <property type="entry name" value="5'-Nucleotdase_C_sf"/>
</dbReference>
<dbReference type="InterPro" id="IPR006179">
    <property type="entry name" value="5_nucleotidase/apyrase"/>
</dbReference>
<dbReference type="Gene3D" id="3.90.780.10">
    <property type="entry name" value="5'-Nucleotidase, C-terminal domain"/>
    <property type="match status" value="1"/>
</dbReference>
<dbReference type="Proteomes" id="UP001152622">
    <property type="component" value="Chromosome 5"/>
</dbReference>
<protein>
    <recommendedName>
        <fullName evidence="3">5'-nucleotidase</fullName>
        <ecNumber evidence="3">3.1.3.5</ecNumber>
    </recommendedName>
    <alternativeName>
        <fullName evidence="4">Ecto-5'-nucleotidase</fullName>
    </alternativeName>
</protein>
<dbReference type="PANTHER" id="PTHR11575">
    <property type="entry name" value="5'-NUCLEOTIDASE-RELATED"/>
    <property type="match status" value="1"/>
</dbReference>
<evidence type="ECO:0000256" key="1">
    <source>
        <dbReference type="ARBA" id="ARBA00000815"/>
    </source>
</evidence>
<evidence type="ECO:0000256" key="2">
    <source>
        <dbReference type="ARBA" id="ARBA00006654"/>
    </source>
</evidence>
<evidence type="ECO:0000259" key="5">
    <source>
        <dbReference type="Pfam" id="PF02872"/>
    </source>
</evidence>
<dbReference type="GO" id="GO:0005886">
    <property type="term" value="C:plasma membrane"/>
    <property type="evidence" value="ECO:0007669"/>
    <property type="project" value="TreeGrafter"/>
</dbReference>
<dbReference type="EMBL" id="JAINUF010000005">
    <property type="protein sequence ID" value="KAJ8358521.1"/>
    <property type="molecule type" value="Genomic_DNA"/>
</dbReference>
<evidence type="ECO:0000313" key="7">
    <source>
        <dbReference type="Proteomes" id="UP001152622"/>
    </source>
</evidence>
<dbReference type="SUPFAM" id="SSF55816">
    <property type="entry name" value="5'-nucleotidase (syn. UDP-sugar hydrolase), C-terminal domain"/>
    <property type="match status" value="1"/>
</dbReference>